<name>A0ABD2PKW1_9PLAT</name>
<proteinExistence type="predicted"/>
<keyword evidence="2" id="KW-1185">Reference proteome</keyword>
<dbReference type="EMBL" id="JBJKFK010006968">
    <property type="protein sequence ID" value="KAL3307593.1"/>
    <property type="molecule type" value="Genomic_DNA"/>
</dbReference>
<feature type="non-terminal residue" evidence="1">
    <location>
        <position position="1"/>
    </location>
</feature>
<comment type="caution">
    <text evidence="1">The sequence shown here is derived from an EMBL/GenBank/DDBJ whole genome shotgun (WGS) entry which is preliminary data.</text>
</comment>
<protein>
    <submittedName>
        <fullName evidence="1">Uncharacterized protein</fullName>
    </submittedName>
</protein>
<gene>
    <name evidence="1" type="ORF">Ciccas_013890</name>
</gene>
<sequence>KEFVMVASEVIADKIIAIWQHASIPTIPKTRVVVKTQNFLKKVLDSKFFRLGKQANTETYKKEAQSVYNGIFDICPCSCPRTGTPREMNLKCGGLFRRKN</sequence>
<dbReference type="Proteomes" id="UP001626550">
    <property type="component" value="Unassembled WGS sequence"/>
</dbReference>
<organism evidence="1 2">
    <name type="scientific">Cichlidogyrus casuarinus</name>
    <dbReference type="NCBI Taxonomy" id="1844966"/>
    <lineage>
        <taxon>Eukaryota</taxon>
        <taxon>Metazoa</taxon>
        <taxon>Spiralia</taxon>
        <taxon>Lophotrochozoa</taxon>
        <taxon>Platyhelminthes</taxon>
        <taxon>Monogenea</taxon>
        <taxon>Monopisthocotylea</taxon>
        <taxon>Dactylogyridea</taxon>
        <taxon>Ancyrocephalidae</taxon>
        <taxon>Cichlidogyrus</taxon>
    </lineage>
</organism>
<accession>A0ABD2PKW1</accession>
<reference evidence="1 2" key="1">
    <citation type="submission" date="2024-11" db="EMBL/GenBank/DDBJ databases">
        <title>Adaptive evolution of stress response genes in parasites aligns with host niche diversity.</title>
        <authorList>
            <person name="Hahn C."/>
            <person name="Resl P."/>
        </authorList>
    </citation>
    <scope>NUCLEOTIDE SEQUENCE [LARGE SCALE GENOMIC DNA]</scope>
    <source>
        <strain evidence="1">EGGRZ-B1_66</strain>
        <tissue evidence="1">Body</tissue>
    </source>
</reference>
<evidence type="ECO:0000313" key="2">
    <source>
        <dbReference type="Proteomes" id="UP001626550"/>
    </source>
</evidence>
<dbReference type="AlphaFoldDB" id="A0ABD2PKW1"/>
<evidence type="ECO:0000313" key="1">
    <source>
        <dbReference type="EMBL" id="KAL3307593.1"/>
    </source>
</evidence>